<proteinExistence type="predicted"/>
<gene>
    <name evidence="6" type="ORF">MSBR3_0819</name>
</gene>
<dbReference type="PANTHER" id="PTHR22990:SF15">
    <property type="entry name" value="F-BOX ONLY PROTEIN 10"/>
    <property type="match status" value="1"/>
</dbReference>
<keyword evidence="3" id="KW-0833">Ubl conjugation pathway</keyword>
<sequence length="396" mass="43825">MPLTKIDTKIVFLLFVFAISTIFIFYSENNGKYPDNIPGNLSNNSTNANVHSGDLIQKKVSNARSGDTVIVYPGDSIQQKINSVNSCDTILVYPGLYQENLVVDKPLSIVSKQGKSADTVIQAANPEKDVFHITANNVTISGFNITGSRSKAGIYYTGSNSSITGNTLVYNKYGAFLKSSSDIVIRNNTVFQNEFGIYLRNSSKNTLENNEANNSSHYGIYIENSTENELNFNVVNSNSVYAVCLKNSNNNWLKNNNISNNELKVDVNGINLENSNSNKLISNYISNSWKGVNLTNSSDNELGKNRVSHNYFSISLQNSNGNKLLNNNIEMHPYTFSITLGNSQNNIIKGNTVGLNKETADMNKEIKVFYTPDSRNNTIEGEQYTDHGRGTAVYLE</sequence>
<dbReference type="Pfam" id="PF05048">
    <property type="entry name" value="NosD"/>
    <property type="match status" value="1"/>
</dbReference>
<feature type="transmembrane region" description="Helical" evidence="4">
    <location>
        <begin position="10"/>
        <end position="27"/>
    </location>
</feature>
<dbReference type="SMART" id="SM00722">
    <property type="entry name" value="CASH"/>
    <property type="match status" value="1"/>
</dbReference>
<keyword evidence="7" id="KW-1185">Reference proteome</keyword>
<evidence type="ECO:0000313" key="6">
    <source>
        <dbReference type="EMBL" id="AKB81397.1"/>
    </source>
</evidence>
<dbReference type="EMBL" id="CP009517">
    <property type="protein sequence ID" value="AKB81397.1"/>
    <property type="molecule type" value="Genomic_DNA"/>
</dbReference>
<dbReference type="Proteomes" id="UP000033066">
    <property type="component" value="Chromosome"/>
</dbReference>
<dbReference type="InterPro" id="IPR022441">
    <property type="entry name" value="Para_beta_helix_rpt-2"/>
</dbReference>
<dbReference type="InterPro" id="IPR007742">
    <property type="entry name" value="NosD_dom"/>
</dbReference>
<keyword evidence="4" id="KW-0472">Membrane</keyword>
<feature type="domain" description="Carbohydrate-binding/sugar hydrolysis" evidence="5">
    <location>
        <begin position="92"/>
        <end position="223"/>
    </location>
</feature>
<evidence type="ECO:0000256" key="2">
    <source>
        <dbReference type="ARBA" id="ARBA00022737"/>
    </source>
</evidence>
<comment type="pathway">
    <text evidence="1">Protein modification; protein ubiquitination.</text>
</comment>
<dbReference type="InterPro" id="IPR006633">
    <property type="entry name" value="Carb-bd_sugar_hydrolysis-dom"/>
</dbReference>
<dbReference type="InterPro" id="IPR012334">
    <property type="entry name" value="Pectin_lyas_fold"/>
</dbReference>
<dbReference type="RefSeq" id="WP_052723282.1">
    <property type="nucleotide sequence ID" value="NZ_CP009517.1"/>
</dbReference>
<accession>A0A0E3SKE8</accession>
<evidence type="ECO:0000313" key="7">
    <source>
        <dbReference type="Proteomes" id="UP000033066"/>
    </source>
</evidence>
<keyword evidence="4" id="KW-0812">Transmembrane</keyword>
<name>A0A0E3SKE8_METBA</name>
<dbReference type="AlphaFoldDB" id="A0A0E3SKE8"/>
<evidence type="ECO:0000256" key="4">
    <source>
        <dbReference type="SAM" id="Phobius"/>
    </source>
</evidence>
<dbReference type="KEGG" id="mbak:MSBR3_0819"/>
<keyword evidence="4" id="KW-1133">Transmembrane helix</keyword>
<dbReference type="HOGENOM" id="CLU_827980_0_0_2"/>
<dbReference type="InterPro" id="IPR011050">
    <property type="entry name" value="Pectin_lyase_fold/virulence"/>
</dbReference>
<dbReference type="GeneID" id="24788310"/>
<dbReference type="Gene3D" id="2.160.20.10">
    <property type="entry name" value="Single-stranded right-handed beta-helix, Pectin lyase-like"/>
    <property type="match status" value="2"/>
</dbReference>
<dbReference type="InterPro" id="IPR051550">
    <property type="entry name" value="SCF-Subunits/Alg-Epimerases"/>
</dbReference>
<reference evidence="6" key="1">
    <citation type="submission" date="2014-07" db="EMBL/GenBank/DDBJ databases">
        <title>Methanogenic archaea and the global carbon cycle.</title>
        <authorList>
            <person name="Henriksen J.R."/>
            <person name="Luke J."/>
            <person name="Reinhart S."/>
            <person name="Benedict M.N."/>
            <person name="Youngblut N.D."/>
            <person name="Metcalf M.E."/>
            <person name="Whitaker R.J."/>
            <person name="Metcalf W.W."/>
        </authorList>
    </citation>
    <scope>NUCLEOTIDE SEQUENCE [LARGE SCALE GENOMIC DNA]</scope>
    <source>
        <strain evidence="6">3</strain>
    </source>
</reference>
<dbReference type="InterPro" id="IPR006626">
    <property type="entry name" value="PbH1"/>
</dbReference>
<protein>
    <submittedName>
        <fullName evidence="6">Cell surface protein</fullName>
    </submittedName>
</protein>
<dbReference type="PATRIC" id="fig|1434107.4.peg.1084"/>
<evidence type="ECO:0000256" key="3">
    <source>
        <dbReference type="ARBA" id="ARBA00022786"/>
    </source>
</evidence>
<dbReference type="SMART" id="SM00710">
    <property type="entry name" value="PbH1"/>
    <property type="match status" value="7"/>
</dbReference>
<dbReference type="NCBIfam" id="TIGR03804">
    <property type="entry name" value="para_beta_helix"/>
    <property type="match status" value="5"/>
</dbReference>
<organism evidence="6 7">
    <name type="scientific">Methanosarcina barkeri 3</name>
    <dbReference type="NCBI Taxonomy" id="1434107"/>
    <lineage>
        <taxon>Archaea</taxon>
        <taxon>Methanobacteriati</taxon>
        <taxon>Methanobacteriota</taxon>
        <taxon>Stenosarchaea group</taxon>
        <taxon>Methanomicrobia</taxon>
        <taxon>Methanosarcinales</taxon>
        <taxon>Methanosarcinaceae</taxon>
        <taxon>Methanosarcina</taxon>
    </lineage>
</organism>
<keyword evidence="2" id="KW-0677">Repeat</keyword>
<evidence type="ECO:0000259" key="5">
    <source>
        <dbReference type="SMART" id="SM00722"/>
    </source>
</evidence>
<evidence type="ECO:0000256" key="1">
    <source>
        <dbReference type="ARBA" id="ARBA00004906"/>
    </source>
</evidence>
<dbReference type="SUPFAM" id="SSF51126">
    <property type="entry name" value="Pectin lyase-like"/>
    <property type="match status" value="2"/>
</dbReference>
<dbReference type="PANTHER" id="PTHR22990">
    <property type="entry name" value="F-BOX ONLY PROTEIN"/>
    <property type="match status" value="1"/>
</dbReference>